<name>A0A8J7W4Z4_9FIRM</name>
<dbReference type="RefSeq" id="WP_227019180.1">
    <property type="nucleotide sequence ID" value="NZ_JAGSND010000010.1"/>
</dbReference>
<dbReference type="Proteomes" id="UP000675664">
    <property type="component" value="Unassembled WGS sequence"/>
</dbReference>
<comment type="caution">
    <text evidence="1">The sequence shown here is derived from an EMBL/GenBank/DDBJ whole genome shotgun (WGS) entry which is preliminary data.</text>
</comment>
<proteinExistence type="predicted"/>
<dbReference type="InterPro" id="IPR008767">
    <property type="entry name" value="Phage_SPP1_head-tail_adaptor"/>
</dbReference>
<reference evidence="1" key="2">
    <citation type="submission" date="2021-04" db="EMBL/GenBank/DDBJ databases">
        <authorList>
            <person name="Liu J."/>
        </authorList>
    </citation>
    <scope>NUCLEOTIDE SEQUENCE</scope>
    <source>
        <strain evidence="1">BAD-6</strain>
    </source>
</reference>
<dbReference type="NCBIfam" id="TIGR01563">
    <property type="entry name" value="gp16_SPP1"/>
    <property type="match status" value="1"/>
</dbReference>
<gene>
    <name evidence="1" type="ORF">KCX82_14240</name>
</gene>
<evidence type="ECO:0000313" key="2">
    <source>
        <dbReference type="Proteomes" id="UP000675664"/>
    </source>
</evidence>
<dbReference type="Gene3D" id="2.40.10.270">
    <property type="entry name" value="Bacteriophage SPP1 head-tail adaptor protein"/>
    <property type="match status" value="1"/>
</dbReference>
<dbReference type="EMBL" id="JAGSND010000010">
    <property type="protein sequence ID" value="MBR0599045.1"/>
    <property type="molecule type" value="Genomic_DNA"/>
</dbReference>
<sequence>MFNKIIQLISIIYSKDSIGQQIKDYSYRKVYAKQKSIPQSEFFSAGQTDIKPSTVFIIRTGEYKGETMLLYNGVKYSIYRVYNTKNEMTEIYCEVRKGDK</sequence>
<keyword evidence="2" id="KW-1185">Reference proteome</keyword>
<protein>
    <submittedName>
        <fullName evidence="1">Phage head closure protein</fullName>
    </submittedName>
</protein>
<accession>A0A8J7W4Z4</accession>
<reference evidence="1" key="1">
    <citation type="submission" date="2021-04" db="EMBL/GenBank/DDBJ databases">
        <title>Sinoanaerobacter chloroacetimidivorans sp. nov., an obligate anaerobic bacterium isolated from anaerobic sludge.</title>
        <authorList>
            <person name="Bao Y."/>
        </authorList>
    </citation>
    <scope>NUCLEOTIDE SEQUENCE</scope>
    <source>
        <strain evidence="1">BAD-6</strain>
    </source>
</reference>
<dbReference type="AlphaFoldDB" id="A0A8J7W4Z4"/>
<evidence type="ECO:0000313" key="1">
    <source>
        <dbReference type="EMBL" id="MBR0599045.1"/>
    </source>
</evidence>
<dbReference type="InterPro" id="IPR038666">
    <property type="entry name" value="SSP1_head-tail_sf"/>
</dbReference>
<organism evidence="1 2">
    <name type="scientific">Sinanaerobacter chloroacetimidivorans</name>
    <dbReference type="NCBI Taxonomy" id="2818044"/>
    <lineage>
        <taxon>Bacteria</taxon>
        <taxon>Bacillati</taxon>
        <taxon>Bacillota</taxon>
        <taxon>Clostridia</taxon>
        <taxon>Peptostreptococcales</taxon>
        <taxon>Anaerovoracaceae</taxon>
        <taxon>Sinanaerobacter</taxon>
    </lineage>
</organism>